<reference evidence="3 4" key="1">
    <citation type="submission" date="2024-05" db="EMBL/GenBank/DDBJ databases">
        <title>Genetic variation in Jamaican populations of the coffee berry borer (Hypothenemus hampei).</title>
        <authorList>
            <person name="Errbii M."/>
            <person name="Myrie A."/>
        </authorList>
    </citation>
    <scope>NUCLEOTIDE SEQUENCE [LARGE SCALE GENOMIC DNA]</scope>
    <source>
        <strain evidence="3">JA-Hopewell-2020-01-JO</strain>
        <tissue evidence="3">Whole body</tissue>
    </source>
</reference>
<dbReference type="PROSITE" id="PS51029">
    <property type="entry name" value="MADF"/>
    <property type="match status" value="1"/>
</dbReference>
<dbReference type="InterPro" id="IPR039353">
    <property type="entry name" value="TF_Adf1"/>
</dbReference>
<dbReference type="AlphaFoldDB" id="A0ABD1FA47"/>
<evidence type="ECO:0000259" key="2">
    <source>
        <dbReference type="PROSITE" id="PS51029"/>
    </source>
</evidence>
<keyword evidence="4" id="KW-1185">Reference proteome</keyword>
<protein>
    <recommendedName>
        <fullName evidence="2">MADF domain-containing protein</fullName>
    </recommendedName>
</protein>
<dbReference type="SMART" id="SM00595">
    <property type="entry name" value="MADF"/>
    <property type="match status" value="1"/>
</dbReference>
<dbReference type="PANTHER" id="PTHR12243">
    <property type="entry name" value="MADF DOMAIN TRANSCRIPTION FACTOR"/>
    <property type="match status" value="1"/>
</dbReference>
<dbReference type="EMBL" id="JBDJPC010000001">
    <property type="protein sequence ID" value="KAL1516151.1"/>
    <property type="molecule type" value="Genomic_DNA"/>
</dbReference>
<dbReference type="InterPro" id="IPR006578">
    <property type="entry name" value="MADF-dom"/>
</dbReference>
<evidence type="ECO:0000313" key="3">
    <source>
        <dbReference type="EMBL" id="KAL1516151.1"/>
    </source>
</evidence>
<comment type="caution">
    <text evidence="3">The sequence shown here is derived from an EMBL/GenBank/DDBJ whole genome shotgun (WGS) entry which is preliminary data.</text>
</comment>
<organism evidence="3 4">
    <name type="scientific">Hypothenemus hampei</name>
    <name type="common">Coffee berry borer</name>
    <dbReference type="NCBI Taxonomy" id="57062"/>
    <lineage>
        <taxon>Eukaryota</taxon>
        <taxon>Metazoa</taxon>
        <taxon>Ecdysozoa</taxon>
        <taxon>Arthropoda</taxon>
        <taxon>Hexapoda</taxon>
        <taxon>Insecta</taxon>
        <taxon>Pterygota</taxon>
        <taxon>Neoptera</taxon>
        <taxon>Endopterygota</taxon>
        <taxon>Coleoptera</taxon>
        <taxon>Polyphaga</taxon>
        <taxon>Cucujiformia</taxon>
        <taxon>Curculionidae</taxon>
        <taxon>Scolytinae</taxon>
        <taxon>Hypothenemus</taxon>
    </lineage>
</organism>
<dbReference type="PANTHER" id="PTHR12243:SF67">
    <property type="entry name" value="COREPRESSOR OF PANGOLIN, ISOFORM A-RELATED"/>
    <property type="match status" value="1"/>
</dbReference>
<accession>A0ABD1FA47</accession>
<feature type="domain" description="MADF" evidence="2">
    <location>
        <begin position="17"/>
        <end position="106"/>
    </location>
</feature>
<name>A0ABD1FA47_HYPHA</name>
<sequence>MSEGINEQKENKMNDEELIEHVRKNNALYDLSHSKYMDINYKNNIWSKIGEEMNTKGQLCKIRCSNIRETFRKYLKRSVTKSGQSGKITKPYKYTKQLSFLKKHFNERETKTNVTEFDKTQPNLVSEQILLSDIESDSDIERQQDIANSTSTEQDIASSASTSQGEDWFASTQKAEILPVLKEHHTARKNISK</sequence>
<gene>
    <name evidence="3" type="ORF">ABEB36_000070</name>
</gene>
<evidence type="ECO:0000256" key="1">
    <source>
        <dbReference type="SAM" id="MobiDB-lite"/>
    </source>
</evidence>
<dbReference type="Pfam" id="PF10545">
    <property type="entry name" value="MADF_DNA_bdg"/>
    <property type="match status" value="1"/>
</dbReference>
<feature type="region of interest" description="Disordered" evidence="1">
    <location>
        <begin position="148"/>
        <end position="168"/>
    </location>
</feature>
<evidence type="ECO:0000313" key="4">
    <source>
        <dbReference type="Proteomes" id="UP001566132"/>
    </source>
</evidence>
<proteinExistence type="predicted"/>
<dbReference type="Proteomes" id="UP001566132">
    <property type="component" value="Unassembled WGS sequence"/>
</dbReference>